<organism evidence="2 3">
    <name type="scientific">Nakamurella leprariae</name>
    <dbReference type="NCBI Taxonomy" id="2803911"/>
    <lineage>
        <taxon>Bacteria</taxon>
        <taxon>Bacillati</taxon>
        <taxon>Actinomycetota</taxon>
        <taxon>Actinomycetes</taxon>
        <taxon>Nakamurellales</taxon>
        <taxon>Nakamurellaceae</taxon>
        <taxon>Nakamurella</taxon>
    </lineage>
</organism>
<proteinExistence type="predicted"/>
<sequence>MTHTDHADVARPRLARRGLLAAGGAGLVVAGTMLGTGGTAVAASRQSSGGVGAPVSADDYTAICQLKANYVTATDSLTNPDNADRALALYRATYTKDAESSAGYDPANPDFLVYGPDALFEQQRGLSAYLASQHNVGVIHVERSDAHGPDCPSAIITAHVLVTLVPRDTLTVVRLAATYHDEAVKWKDRWYVTKSFAQYQSTESTPRVAPPAEVASE</sequence>
<comment type="caution">
    <text evidence="2">The sequence shown here is derived from an EMBL/GenBank/DDBJ whole genome shotgun (WGS) entry which is preliminary data.</text>
</comment>
<accession>A0A938Y8K1</accession>
<evidence type="ECO:0000313" key="2">
    <source>
        <dbReference type="EMBL" id="MBM9465947.1"/>
    </source>
</evidence>
<reference evidence="2" key="1">
    <citation type="submission" date="2021-01" db="EMBL/GenBank/DDBJ databases">
        <title>YIM 132084 draft genome.</title>
        <authorList>
            <person name="An D."/>
        </authorList>
    </citation>
    <scope>NUCLEOTIDE SEQUENCE</scope>
    <source>
        <strain evidence="2">YIM 132084</strain>
    </source>
</reference>
<dbReference type="Gene3D" id="3.10.450.50">
    <property type="match status" value="1"/>
</dbReference>
<dbReference type="Pfam" id="PF13577">
    <property type="entry name" value="SnoaL_4"/>
    <property type="match status" value="1"/>
</dbReference>
<gene>
    <name evidence="2" type="ORF">JL106_01470</name>
</gene>
<dbReference type="InterPro" id="IPR037401">
    <property type="entry name" value="SnoaL-like"/>
</dbReference>
<dbReference type="EMBL" id="JAERWK010000003">
    <property type="protein sequence ID" value="MBM9465947.1"/>
    <property type="molecule type" value="Genomic_DNA"/>
</dbReference>
<dbReference type="PROSITE" id="PS51318">
    <property type="entry name" value="TAT"/>
    <property type="match status" value="1"/>
</dbReference>
<protein>
    <submittedName>
        <fullName evidence="2">Nuclear transport factor 2 family protein</fullName>
    </submittedName>
</protein>
<keyword evidence="3" id="KW-1185">Reference proteome</keyword>
<dbReference type="SUPFAM" id="SSF54427">
    <property type="entry name" value="NTF2-like"/>
    <property type="match status" value="1"/>
</dbReference>
<dbReference type="AlphaFoldDB" id="A0A938Y8K1"/>
<evidence type="ECO:0000313" key="3">
    <source>
        <dbReference type="Proteomes" id="UP000663792"/>
    </source>
</evidence>
<dbReference type="RefSeq" id="WP_205258906.1">
    <property type="nucleotide sequence ID" value="NZ_JAERWK010000003.1"/>
</dbReference>
<dbReference type="InterPro" id="IPR032710">
    <property type="entry name" value="NTF2-like_dom_sf"/>
</dbReference>
<evidence type="ECO:0000259" key="1">
    <source>
        <dbReference type="Pfam" id="PF13577"/>
    </source>
</evidence>
<dbReference type="Proteomes" id="UP000663792">
    <property type="component" value="Unassembled WGS sequence"/>
</dbReference>
<dbReference type="InterPro" id="IPR006311">
    <property type="entry name" value="TAT_signal"/>
</dbReference>
<feature type="domain" description="SnoaL-like" evidence="1">
    <location>
        <begin position="57"/>
        <end position="194"/>
    </location>
</feature>
<name>A0A938Y8K1_9ACTN</name>